<feature type="domain" description="Chitin synthase N-terminal" evidence="17">
    <location>
        <begin position="1055"/>
        <end position="1121"/>
    </location>
</feature>
<gene>
    <name evidence="18" type="ORF">SNOG_13479</name>
</gene>
<dbReference type="GO" id="GO:0005886">
    <property type="term" value="C:plasma membrane"/>
    <property type="evidence" value="ECO:0007669"/>
    <property type="project" value="UniProtKB-SubCell"/>
</dbReference>
<feature type="compositionally biased region" description="Basic and acidic residues" evidence="13">
    <location>
        <begin position="998"/>
        <end position="1010"/>
    </location>
</feature>
<dbReference type="Proteomes" id="UP000001055">
    <property type="component" value="Unassembled WGS sequence"/>
</dbReference>
<evidence type="ECO:0000256" key="4">
    <source>
        <dbReference type="ARBA" id="ARBA00022475"/>
    </source>
</evidence>
<dbReference type="GO" id="GO:0006031">
    <property type="term" value="P:chitin biosynthetic process"/>
    <property type="evidence" value="ECO:0000318"/>
    <property type="project" value="GO_Central"/>
</dbReference>
<dbReference type="SUPFAM" id="SSF51905">
    <property type="entry name" value="FAD/NAD(P)-binding domain"/>
    <property type="match status" value="1"/>
</dbReference>
<feature type="transmembrane region" description="Helical" evidence="14">
    <location>
        <begin position="1546"/>
        <end position="1570"/>
    </location>
</feature>
<dbReference type="GO" id="GO:0071949">
    <property type="term" value="F:FAD binding"/>
    <property type="evidence" value="ECO:0007669"/>
    <property type="project" value="InterPro"/>
</dbReference>
<evidence type="ECO:0000256" key="5">
    <source>
        <dbReference type="ARBA" id="ARBA00022630"/>
    </source>
</evidence>
<dbReference type="RefSeq" id="XP_001803690.1">
    <property type="nucleotide sequence ID" value="XM_001803638.1"/>
</dbReference>
<dbReference type="InParanoid" id="Q0U435"/>
<dbReference type="KEGG" id="pno:SNOG_13479"/>
<feature type="compositionally biased region" description="Polar residues" evidence="13">
    <location>
        <begin position="812"/>
        <end position="826"/>
    </location>
</feature>
<dbReference type="eggNOG" id="KOG2571">
    <property type="taxonomic scope" value="Eukaryota"/>
</dbReference>
<name>Q0U435_PHANO</name>
<dbReference type="GeneID" id="5980611"/>
<dbReference type="PRINTS" id="PR00420">
    <property type="entry name" value="RNGMNOXGNASE"/>
</dbReference>
<dbReference type="Pfam" id="PF01494">
    <property type="entry name" value="FAD_binding_3"/>
    <property type="match status" value="1"/>
</dbReference>
<proteinExistence type="inferred from homology"/>
<dbReference type="Pfam" id="PF07976">
    <property type="entry name" value="Phe_hydrox_dim"/>
    <property type="match status" value="1"/>
</dbReference>
<dbReference type="Pfam" id="PF01644">
    <property type="entry name" value="Chitin_synth_1"/>
    <property type="match status" value="1"/>
</dbReference>
<dbReference type="InterPro" id="IPR013616">
    <property type="entry name" value="Chitin_synth_N"/>
</dbReference>
<feature type="compositionally biased region" description="Polar residues" evidence="13">
    <location>
        <begin position="867"/>
        <end position="882"/>
    </location>
</feature>
<dbReference type="Gene3D" id="3.30.9.10">
    <property type="entry name" value="D-Amino Acid Oxidase, subunit A, domain 2"/>
    <property type="match status" value="1"/>
</dbReference>
<feature type="transmembrane region" description="Helical" evidence="14">
    <location>
        <begin position="1515"/>
        <end position="1534"/>
    </location>
</feature>
<dbReference type="SUPFAM" id="SSF52833">
    <property type="entry name" value="Thioredoxin-like"/>
    <property type="match status" value="1"/>
</dbReference>
<dbReference type="GO" id="GO:0030428">
    <property type="term" value="C:cell septum"/>
    <property type="evidence" value="ECO:0000318"/>
    <property type="project" value="GO_Central"/>
</dbReference>
<feature type="domain" description="Phenol hydroxylase-like C-terminal dimerisation" evidence="16">
    <location>
        <begin position="402"/>
        <end position="577"/>
    </location>
</feature>
<evidence type="ECO:0000259" key="17">
    <source>
        <dbReference type="Pfam" id="PF08407"/>
    </source>
</evidence>
<evidence type="ECO:0000256" key="3">
    <source>
        <dbReference type="ARBA" id="ARBA00012543"/>
    </source>
</evidence>
<dbReference type="GO" id="GO:0071944">
    <property type="term" value="C:cell periphery"/>
    <property type="evidence" value="ECO:0000318"/>
    <property type="project" value="GO_Central"/>
</dbReference>
<evidence type="ECO:0000256" key="6">
    <source>
        <dbReference type="ARBA" id="ARBA00022676"/>
    </source>
</evidence>
<dbReference type="InterPro" id="IPR038220">
    <property type="entry name" value="PHOX_C_sf"/>
</dbReference>
<evidence type="ECO:0000313" key="19">
    <source>
        <dbReference type="Proteomes" id="UP000001055"/>
    </source>
</evidence>
<dbReference type="CDD" id="cd02979">
    <property type="entry name" value="PHOX_C"/>
    <property type="match status" value="1"/>
</dbReference>
<sequence>MMLATWMARMGITTRIVDKRGSKIYAGQADGLQLRSLEIFDSFGFADRAVKEANHLLENPGEDGLIRRSDRVPDVPVGLSRFTEIVLHQGRIERFFLDHIKKHSKGCLNVERGVLPESLHIADTCADHSADNYPITVQLRHLSEEEAKPAQSKASGVSDGLFRSNLAEDDTDDLIGRSREKEGQTEVVQAKYMVGYIIPLTNFPDIRMRCAVHSATSGSLMVIPRENKLVRLYIQLTEIKPDASGRADRSQITPDTIIRAAQKILAPYTLAYEYCDWWTAYQIGQRVGTDFSYQERVFLAGDAVHTHSPKAGQGMNVSMQDSYNLGWKIGMVVKGLAKPEILKTYQSERRRIAKDLIAFDHKFSRLFSGRPAKDVMDAEGVSMEEFKAAFLKGNLFASGLSVDYGTSMLVAKPGDATEEGDGTDVSSSHSEKAVGKQDLATNVRLGMRFPSYKVLNQSDARPWEFQPKLKSDGRFRIIVFAGDVVEEKQQARLQAFCAKLTASAFLAKHLHKDIHVLTVHSSKRVEVELLRDFPDVLHPYDEKTGWDYDSVYVDDESYHEGFADAYKGYGVSRESGCNAKEELSADDDGVRTGVHYWRLLFARQTWMLMSINPVASSSTPAQHMATIANCQKGITKTMHVTTWKKSYNLIVACKSGVGGVHVSAPRAAAWVAWRVALPTPLIDYFAAFDDTQFTRFPFGASCRNHNTVAQVAMERSTTPGGTHYGRPPAYDDEDGFSPNMQGGSTMRLLTNVDDSHSYMPRPSFEESASSMSGANSTTAALGARMTSSEVGKQKAAESGIVDFLREAGDALNSSSSAAAVPSTQSMPRRKTLNVRFVDPAKSKKHSNLEKNPGLPMSHFYRPHSPTRAYQSTVSSLSRTPSVMDTAPNMPPPSEDSPSYVPYRRPLSPDRSYSPTRTSVDYSRPAASSISYEPADLNGSPRPGTPSSRYGGGRPGSPKRPLPPAPLFSGAARPVSRDSEMTMDMTDMTSIPIDEDDPFTERGESRPDLHSRASYMSDDTYTDVYTTVDEKEKVEHYGPAPDGAQTRRGARDAVMTKKEVRLINGELILECKIPTILYSFLPRRDDIEFTHMRYTAVTCDPDDFVERGYQLRQNIGNARETELFICITMYNENEIDFTRTMHGVMQNISHFCSRMKSRTWGKDGWQKIVVCIISDGRGKVHPRTLDAIAAMGCFQEGIAKNHVNQKEVTAHVYEYTTQVSLDSDLKFKGAEKGIVPCQMIFCLKERNSKKLNSHRWFFNAFGRALNPNVCILLDVGTKPGPKALYHLWKAFDTDSSVAGAAGEIKAGKGKAWLGLLNPLVASQNFEYKMSNILDKPLESVFGYITVLPGALSAYRYHALQNDHTGHGPLSQYFKGETLHGQDADVFTANMYLAEDRILCWELVAKRSEQWVLKYVKAATGETDVPDSVPEFISQRRRWLNGAFFAAVYSLLHFKQVWSTDHTIWRKILLHIEFVYQFVQLLFTFFSLANFYLTFFFVAGSLADPKMDPFGHNIGKYVFYILRYTCTLLICMQFILSMGNRPQGAKKMFFWSMIMYGVIMAYTTFASFYIVVIQLKDPKAPKTLGNNVFTNLIISSATTIGLYFVMSFMYFDPWHMFTSSAQYFALLPSYIATLQVYAFCNTHDITWGTKGDNVAKTDLGDAKAKTKNVVELEMPSEQLDIDSGYDEALRNLRDRVEVPEPPISESQQQEDYYRAVRTYMVVIWLISNAILAMAVSEAYGNRAVTNNFYLTFILWAVAGLAFFRAIGSTTFLVINWIHKIMETKLKWEDRMEDKKGRTNLGGGRRLGGWKAKFGLGWGGGSGLTSWMSGSSIKSKMSSMAPSSWGGSSVGR</sequence>
<keyword evidence="9" id="KW-0274">FAD</keyword>
<dbReference type="Gene3D" id="3.40.30.20">
    <property type="match status" value="1"/>
</dbReference>
<dbReference type="SUPFAM" id="SSF53448">
    <property type="entry name" value="Nucleotide-diphospho-sugar transferases"/>
    <property type="match status" value="1"/>
</dbReference>
<keyword evidence="4" id="KW-1003">Cell membrane</keyword>
<evidence type="ECO:0000313" key="18">
    <source>
        <dbReference type="EMBL" id="EAT78926.2"/>
    </source>
</evidence>
<dbReference type="PANTHER" id="PTHR22914">
    <property type="entry name" value="CHITIN SYNTHASE"/>
    <property type="match status" value="1"/>
</dbReference>
<keyword evidence="5" id="KW-0285">Flavoprotein</keyword>
<dbReference type="SUPFAM" id="SSF54373">
    <property type="entry name" value="FAD-linked reductases, C-terminal domain"/>
    <property type="match status" value="1"/>
</dbReference>
<keyword evidence="10 14" id="KW-1133">Transmembrane helix</keyword>
<dbReference type="GO" id="GO:0004100">
    <property type="term" value="F:chitin synthase activity"/>
    <property type="evidence" value="ECO:0000318"/>
    <property type="project" value="GO_Central"/>
</dbReference>
<organism evidence="18 19">
    <name type="scientific">Phaeosphaeria nodorum (strain SN15 / ATCC MYA-4574 / FGSC 10173)</name>
    <name type="common">Glume blotch fungus</name>
    <name type="synonym">Parastagonospora nodorum</name>
    <dbReference type="NCBI Taxonomy" id="321614"/>
    <lineage>
        <taxon>Eukaryota</taxon>
        <taxon>Fungi</taxon>
        <taxon>Dikarya</taxon>
        <taxon>Ascomycota</taxon>
        <taxon>Pezizomycotina</taxon>
        <taxon>Dothideomycetes</taxon>
        <taxon>Pleosporomycetidae</taxon>
        <taxon>Pleosporales</taxon>
        <taxon>Pleosporineae</taxon>
        <taxon>Phaeosphaeriaceae</taxon>
        <taxon>Parastagonospora</taxon>
    </lineage>
</organism>
<dbReference type="eggNOG" id="KOG3855">
    <property type="taxonomic scope" value="Eukaryota"/>
</dbReference>
<evidence type="ECO:0000256" key="14">
    <source>
        <dbReference type="SAM" id="Phobius"/>
    </source>
</evidence>
<comment type="subcellular location">
    <subcellularLocation>
        <location evidence="1">Cell membrane</location>
        <topology evidence="1">Multi-pass membrane protein</topology>
    </subcellularLocation>
</comment>
<evidence type="ECO:0000256" key="8">
    <source>
        <dbReference type="ARBA" id="ARBA00022692"/>
    </source>
</evidence>
<feature type="compositionally biased region" description="Low complexity" evidence="13">
    <location>
        <begin position="938"/>
        <end position="948"/>
    </location>
</feature>
<feature type="region of interest" description="Disordered" evidence="13">
    <location>
        <begin position="812"/>
        <end position="1012"/>
    </location>
</feature>
<evidence type="ECO:0000256" key="7">
    <source>
        <dbReference type="ARBA" id="ARBA00022679"/>
    </source>
</evidence>
<keyword evidence="8 14" id="KW-0812">Transmembrane</keyword>
<keyword evidence="12 14" id="KW-0472">Membrane</keyword>
<reference evidence="19" key="1">
    <citation type="journal article" date="2007" name="Plant Cell">
        <title>Dothideomycete-plant interactions illuminated by genome sequencing and EST analysis of the wheat pathogen Stagonospora nodorum.</title>
        <authorList>
            <person name="Hane J.K."/>
            <person name="Lowe R.G."/>
            <person name="Solomon P.S."/>
            <person name="Tan K.C."/>
            <person name="Schoch C.L."/>
            <person name="Spatafora J.W."/>
            <person name="Crous P.W."/>
            <person name="Kodira C."/>
            <person name="Birren B.W."/>
            <person name="Galagan J.E."/>
            <person name="Torriani S.F."/>
            <person name="McDonald B.A."/>
            <person name="Oliver R.P."/>
        </authorList>
    </citation>
    <scope>NUCLEOTIDE SEQUENCE [LARGE SCALE GENOMIC DNA]</scope>
    <source>
        <strain evidence="19">SN15 / ATCC MYA-4574 / FGSC 10173</strain>
    </source>
</reference>
<accession>Q0U435</accession>
<feature type="domain" description="FAD-binding" evidence="15">
    <location>
        <begin position="1"/>
        <end position="359"/>
    </location>
</feature>
<evidence type="ECO:0000259" key="16">
    <source>
        <dbReference type="Pfam" id="PF07976"/>
    </source>
</evidence>
<evidence type="ECO:0000256" key="2">
    <source>
        <dbReference type="ARBA" id="ARBA00007801"/>
    </source>
</evidence>
<dbReference type="STRING" id="321614.Q0U435"/>
<dbReference type="SMR" id="Q0U435"/>
<comment type="similarity">
    <text evidence="2">Belongs to the PheA/TfdB FAD monooxygenase family.</text>
</comment>
<dbReference type="InterPro" id="IPR002938">
    <property type="entry name" value="FAD-bd"/>
</dbReference>
<evidence type="ECO:0000259" key="15">
    <source>
        <dbReference type="Pfam" id="PF01494"/>
    </source>
</evidence>
<dbReference type="InterPro" id="IPR004835">
    <property type="entry name" value="Chitin_synth"/>
</dbReference>
<feature type="compositionally biased region" description="Polar residues" evidence="13">
    <location>
        <begin position="910"/>
        <end position="930"/>
    </location>
</feature>
<feature type="transmembrane region" description="Helical" evidence="14">
    <location>
        <begin position="1746"/>
        <end position="1775"/>
    </location>
</feature>
<dbReference type="Pfam" id="PF08407">
    <property type="entry name" value="Chitin_synth_1N"/>
    <property type="match status" value="1"/>
</dbReference>
<dbReference type="InterPro" id="IPR036249">
    <property type="entry name" value="Thioredoxin-like_sf"/>
</dbReference>
<dbReference type="EMBL" id="CH445351">
    <property type="protein sequence ID" value="EAT78926.2"/>
    <property type="molecule type" value="Genomic_DNA"/>
</dbReference>
<feature type="transmembrane region" description="Helical" evidence="14">
    <location>
        <begin position="1590"/>
        <end position="1609"/>
    </location>
</feature>
<dbReference type="VEuPathDB" id="FungiDB:JI435_134790"/>
<evidence type="ECO:0000256" key="1">
    <source>
        <dbReference type="ARBA" id="ARBA00004651"/>
    </source>
</evidence>
<dbReference type="GO" id="GO:0016491">
    <property type="term" value="F:oxidoreductase activity"/>
    <property type="evidence" value="ECO:0007669"/>
    <property type="project" value="UniProtKB-KW"/>
</dbReference>
<dbReference type="InterPro" id="IPR029044">
    <property type="entry name" value="Nucleotide-diphossugar_trans"/>
</dbReference>
<feature type="transmembrane region" description="Helical" evidence="14">
    <location>
        <begin position="1472"/>
        <end position="1495"/>
    </location>
</feature>
<evidence type="ECO:0000256" key="9">
    <source>
        <dbReference type="ARBA" id="ARBA00022827"/>
    </source>
</evidence>
<keyword evidence="7" id="KW-0808">Transferase</keyword>
<dbReference type="EC" id="2.4.1.16" evidence="3"/>
<keyword evidence="11" id="KW-0560">Oxidoreductase</keyword>
<evidence type="ECO:0000256" key="11">
    <source>
        <dbReference type="ARBA" id="ARBA00023002"/>
    </source>
</evidence>
<dbReference type="VEuPathDB" id="FungiDB:JI435_308710"/>
<feature type="transmembrane region" description="Helical" evidence="14">
    <location>
        <begin position="1714"/>
        <end position="1734"/>
    </location>
</feature>
<dbReference type="InterPro" id="IPR036188">
    <property type="entry name" value="FAD/NAD-bd_sf"/>
</dbReference>
<evidence type="ECO:0000256" key="13">
    <source>
        <dbReference type="SAM" id="MobiDB-lite"/>
    </source>
</evidence>
<dbReference type="CDD" id="cd04190">
    <property type="entry name" value="Chitin_synth_C"/>
    <property type="match status" value="1"/>
</dbReference>
<dbReference type="HOGENOM" id="CLU_002273_0_0_1"/>
<dbReference type="InterPro" id="IPR012941">
    <property type="entry name" value="Phe_hydrox_C_dim_dom"/>
</dbReference>
<dbReference type="Gene3D" id="3.50.50.60">
    <property type="entry name" value="FAD/NAD(P)-binding domain"/>
    <property type="match status" value="1"/>
</dbReference>
<evidence type="ECO:0000256" key="12">
    <source>
        <dbReference type="ARBA" id="ARBA00023136"/>
    </source>
</evidence>
<protein>
    <recommendedName>
        <fullName evidence="3">chitin synthase</fullName>
        <ecNumber evidence="3">2.4.1.16</ecNumber>
    </recommendedName>
</protein>
<keyword evidence="6" id="KW-0328">Glycosyltransferase</keyword>
<evidence type="ECO:0000256" key="10">
    <source>
        <dbReference type="ARBA" id="ARBA00022989"/>
    </source>
</evidence>
<dbReference type="PANTHER" id="PTHR22914:SF38">
    <property type="entry name" value="CHITIN SYNTHASE 2"/>
    <property type="match status" value="1"/>
</dbReference>